<accession>A0A972F899</accession>
<evidence type="ECO:0000313" key="2">
    <source>
        <dbReference type="EMBL" id="NMG03851.1"/>
    </source>
</evidence>
<reference evidence="2" key="1">
    <citation type="submission" date="2019-12" db="EMBL/GenBank/DDBJ databases">
        <title>Comparative genomics gives insights into the taxonomy of the Azoarcus-Aromatoleum group and reveals separate origins of nif in the plant-associated Azoarcus and non-plant-associated Aromatoleum sub-groups.</title>
        <authorList>
            <person name="Lafos M."/>
            <person name="Maluk M."/>
            <person name="Batista M."/>
            <person name="Junghare M."/>
            <person name="Carmona M."/>
            <person name="Faoro H."/>
            <person name="Cruz L.M."/>
            <person name="Battistoni F."/>
            <person name="De Souza E."/>
            <person name="Pedrosa F."/>
            <person name="Chen W.-M."/>
            <person name="Poole P.S."/>
            <person name="Dixon R.A."/>
            <person name="James E.K."/>
        </authorList>
    </citation>
    <scope>NUCLEOTIDE SEQUENCE</scope>
    <source>
        <strain evidence="2">NSC3</strain>
    </source>
</reference>
<feature type="domain" description="Beta-ketoacyl synthase-like N-terminal" evidence="1">
    <location>
        <begin position="47"/>
        <end position="210"/>
    </location>
</feature>
<dbReference type="RefSeq" id="WP_168988550.1">
    <property type="nucleotide sequence ID" value="NZ_CAWPHM010000305.1"/>
</dbReference>
<dbReference type="EMBL" id="WTVM01000077">
    <property type="protein sequence ID" value="NMG03851.1"/>
    <property type="molecule type" value="Genomic_DNA"/>
</dbReference>
<dbReference type="AlphaFoldDB" id="A0A972F899"/>
<dbReference type="Proteomes" id="UP000599523">
    <property type="component" value="Unassembled WGS sequence"/>
</dbReference>
<dbReference type="Pfam" id="PF13723">
    <property type="entry name" value="Ketoacyl-synt_2"/>
    <property type="match status" value="1"/>
</dbReference>
<dbReference type="InterPro" id="IPR016039">
    <property type="entry name" value="Thiolase-like"/>
</dbReference>
<dbReference type="GO" id="GO:0016746">
    <property type="term" value="F:acyltransferase activity"/>
    <property type="evidence" value="ECO:0007669"/>
    <property type="project" value="InterPro"/>
</dbReference>
<dbReference type="InterPro" id="IPR014030">
    <property type="entry name" value="Ketoacyl_synth_N"/>
</dbReference>
<dbReference type="Gene3D" id="3.40.47.10">
    <property type="match status" value="1"/>
</dbReference>
<comment type="caution">
    <text evidence="2">The sequence shown here is derived from an EMBL/GenBank/DDBJ whole genome shotgun (WGS) entry which is preliminary data.</text>
</comment>
<name>A0A972F899_9RHOO</name>
<evidence type="ECO:0000259" key="1">
    <source>
        <dbReference type="Pfam" id="PF13723"/>
    </source>
</evidence>
<proteinExistence type="predicted"/>
<sequence>MDTPIDCAALADLALRFSIRSWAAWAPGLAADTPAVEFLAGTLPDDDGSLPDVDFLPAMLRRRLGRTARMALHVAHLAAPEPGSLPNVFASRHGELRRTTDLLQGLARGELPSPASFSLSVHNASAGIHAIARNDPAPSSAIAAGDESLLWALLDARQRIEQGTTDAVLVVHSDDAIPSQYLPFAPVCNRPFALAIVVEAGDDIALEWRANGGDRVSPASLPISLAGLCAGANRLEWHGERLSITGLRGA</sequence>
<evidence type="ECO:0000313" key="3">
    <source>
        <dbReference type="Proteomes" id="UP000599523"/>
    </source>
</evidence>
<protein>
    <submittedName>
        <fullName evidence="2">3-oxoacyl-ACP synthase</fullName>
    </submittedName>
</protein>
<keyword evidence="3" id="KW-1185">Reference proteome</keyword>
<gene>
    <name evidence="2" type="ORF">GPA21_12855</name>
</gene>
<dbReference type="SUPFAM" id="SSF53901">
    <property type="entry name" value="Thiolase-like"/>
    <property type="match status" value="1"/>
</dbReference>
<organism evidence="2 3">
    <name type="scientific">Azoarcus taiwanensis</name>
    <dbReference type="NCBI Taxonomy" id="666964"/>
    <lineage>
        <taxon>Bacteria</taxon>
        <taxon>Pseudomonadati</taxon>
        <taxon>Pseudomonadota</taxon>
        <taxon>Betaproteobacteria</taxon>
        <taxon>Rhodocyclales</taxon>
        <taxon>Zoogloeaceae</taxon>
        <taxon>Azoarcus</taxon>
    </lineage>
</organism>